<dbReference type="PANTHER" id="PTHR34374:SF1">
    <property type="entry name" value="LARGE RIBOSOMAL RNA SUBUNIT ACCUMULATION PROTEIN YCED HOMOLOG 1, CHLOROPLASTIC"/>
    <property type="match status" value="1"/>
</dbReference>
<organism evidence="1 2">
    <name type="scientific">Paraconexibacter algicola</name>
    <dbReference type="NCBI Taxonomy" id="2133960"/>
    <lineage>
        <taxon>Bacteria</taxon>
        <taxon>Bacillati</taxon>
        <taxon>Actinomycetota</taxon>
        <taxon>Thermoleophilia</taxon>
        <taxon>Solirubrobacterales</taxon>
        <taxon>Paraconexibacteraceae</taxon>
        <taxon>Paraconexibacter</taxon>
    </lineage>
</organism>
<evidence type="ECO:0000313" key="1">
    <source>
        <dbReference type="EMBL" id="PTL55788.1"/>
    </source>
</evidence>
<reference evidence="1 2" key="1">
    <citation type="submission" date="2018-03" db="EMBL/GenBank/DDBJ databases">
        <title>Aquarubrobacter algicola gen. nov., sp. nov., a novel actinobacterium isolated from shallow eutrophic lake during the end of cyanobacterial harmful algal blooms.</title>
        <authorList>
            <person name="Chun S.J."/>
        </authorList>
    </citation>
    <scope>NUCLEOTIDE SEQUENCE [LARGE SCALE GENOMIC DNA]</scope>
    <source>
        <strain evidence="1 2">Seoho-28</strain>
    </source>
</reference>
<evidence type="ECO:0000313" key="2">
    <source>
        <dbReference type="Proteomes" id="UP000240739"/>
    </source>
</evidence>
<dbReference type="EMBL" id="PYYB01000003">
    <property type="protein sequence ID" value="PTL55788.1"/>
    <property type="molecule type" value="Genomic_DNA"/>
</dbReference>
<keyword evidence="2" id="KW-1185">Reference proteome</keyword>
<name>A0A2T4UE46_9ACTN</name>
<accession>A0A2T4UE46</accession>
<evidence type="ECO:0008006" key="3">
    <source>
        <dbReference type="Google" id="ProtNLM"/>
    </source>
</evidence>
<proteinExistence type="predicted"/>
<dbReference type="OrthoDB" id="9790372at2"/>
<dbReference type="PANTHER" id="PTHR34374">
    <property type="entry name" value="LARGE RIBOSOMAL RNA SUBUNIT ACCUMULATION PROTEIN YCED HOMOLOG 1, CHLOROPLASTIC"/>
    <property type="match status" value="1"/>
</dbReference>
<gene>
    <name evidence="1" type="ORF">C7Y72_17275</name>
</gene>
<sequence length="119" mass="12830">MTGGGYALRLRFGAALSGPCMRCLQPARPETVVDAREVDVPGETDDDLTSPYMTGEVLDIASWARDAFHLALPPSVVCRADCAGLCAECGIDLNTAEPGHHHERGPDPRWAKLRELDLS</sequence>
<dbReference type="Proteomes" id="UP000240739">
    <property type="component" value="Unassembled WGS sequence"/>
</dbReference>
<dbReference type="Pfam" id="PF02620">
    <property type="entry name" value="YceD"/>
    <property type="match status" value="1"/>
</dbReference>
<comment type="caution">
    <text evidence="1">The sequence shown here is derived from an EMBL/GenBank/DDBJ whole genome shotgun (WGS) entry which is preliminary data.</text>
</comment>
<dbReference type="InterPro" id="IPR003772">
    <property type="entry name" value="YceD"/>
</dbReference>
<dbReference type="AlphaFoldDB" id="A0A2T4UE46"/>
<protein>
    <recommendedName>
        <fullName evidence="3">DUF177 domain-containing protein</fullName>
    </recommendedName>
</protein>